<gene>
    <name evidence="5" type="ORF">OJ997_18250</name>
</gene>
<evidence type="ECO:0000313" key="6">
    <source>
        <dbReference type="Proteomes" id="UP001147653"/>
    </source>
</evidence>
<dbReference type="GO" id="GO:0009055">
    <property type="term" value="F:electron transfer activity"/>
    <property type="evidence" value="ECO:0007669"/>
    <property type="project" value="InterPro"/>
</dbReference>
<dbReference type="Proteomes" id="UP001147653">
    <property type="component" value="Unassembled WGS sequence"/>
</dbReference>
<name>A0A9X3S8I8_9ACTN</name>
<evidence type="ECO:0000256" key="2">
    <source>
        <dbReference type="ARBA" id="ARBA00023008"/>
    </source>
</evidence>
<dbReference type="SUPFAM" id="SSF49503">
    <property type="entry name" value="Cupredoxins"/>
    <property type="match status" value="1"/>
</dbReference>
<dbReference type="InterPro" id="IPR008972">
    <property type="entry name" value="Cupredoxin"/>
</dbReference>
<feature type="domain" description="Blue (type 1) copper" evidence="4">
    <location>
        <begin position="27"/>
        <end position="105"/>
    </location>
</feature>
<dbReference type="InterPro" id="IPR000923">
    <property type="entry name" value="BlueCu_1"/>
</dbReference>
<evidence type="ECO:0000256" key="3">
    <source>
        <dbReference type="SAM" id="MobiDB-lite"/>
    </source>
</evidence>
<organism evidence="5 6">
    <name type="scientific">Solirubrobacter phytolaccae</name>
    <dbReference type="NCBI Taxonomy" id="1404360"/>
    <lineage>
        <taxon>Bacteria</taxon>
        <taxon>Bacillati</taxon>
        <taxon>Actinomycetota</taxon>
        <taxon>Thermoleophilia</taxon>
        <taxon>Solirubrobacterales</taxon>
        <taxon>Solirubrobacteraceae</taxon>
        <taxon>Solirubrobacter</taxon>
    </lineage>
</organism>
<proteinExistence type="predicted"/>
<accession>A0A9X3S8I8</accession>
<sequence length="247" mass="26104">MVGYVGVAGASEPRADETIGVTVSNEWAPKTIAIETGDTVTFDYSASAGVQHNRKGETGPAEDTTWFVATEFKASGTDEHTFNLPGEYTFICQAHTNTMTGTITVTGDPVEPTPTPTATPTRTATPVPTVRPTVTPAPTPAGENRDTPAPQGAARADTVPPALTNLKLKAQTRGAKVSFKLSESAAVTLRVKRGKATVRTVRASFRAGGGSVTLRRLPRGSYKVEIEARDARGNRAAVQRKTVKVTR</sequence>
<evidence type="ECO:0000259" key="4">
    <source>
        <dbReference type="Pfam" id="PF00127"/>
    </source>
</evidence>
<dbReference type="Pfam" id="PF00127">
    <property type="entry name" value="Copper-bind"/>
    <property type="match status" value="1"/>
</dbReference>
<keyword evidence="6" id="KW-1185">Reference proteome</keyword>
<dbReference type="RefSeq" id="WP_270026619.1">
    <property type="nucleotide sequence ID" value="NZ_JAPDDP010000033.1"/>
</dbReference>
<dbReference type="AlphaFoldDB" id="A0A9X3S8I8"/>
<evidence type="ECO:0000256" key="1">
    <source>
        <dbReference type="ARBA" id="ARBA00022723"/>
    </source>
</evidence>
<feature type="compositionally biased region" description="Low complexity" evidence="3">
    <location>
        <begin position="118"/>
        <end position="136"/>
    </location>
</feature>
<feature type="region of interest" description="Disordered" evidence="3">
    <location>
        <begin position="104"/>
        <end position="157"/>
    </location>
</feature>
<evidence type="ECO:0000313" key="5">
    <source>
        <dbReference type="EMBL" id="MDA0182254.1"/>
    </source>
</evidence>
<dbReference type="EMBL" id="JAPDDP010000033">
    <property type="protein sequence ID" value="MDA0182254.1"/>
    <property type="molecule type" value="Genomic_DNA"/>
</dbReference>
<reference evidence="5" key="1">
    <citation type="submission" date="2022-10" db="EMBL/GenBank/DDBJ databases">
        <title>The WGS of Solirubrobacter phytolaccae KCTC 29190.</title>
        <authorList>
            <person name="Jiang Z."/>
        </authorList>
    </citation>
    <scope>NUCLEOTIDE SEQUENCE</scope>
    <source>
        <strain evidence="5">KCTC 29190</strain>
    </source>
</reference>
<protein>
    <submittedName>
        <fullName evidence="5">Plastocyanin/azurin family copper-binding protein</fullName>
    </submittedName>
</protein>
<comment type="caution">
    <text evidence="5">The sequence shown here is derived from an EMBL/GenBank/DDBJ whole genome shotgun (WGS) entry which is preliminary data.</text>
</comment>
<dbReference type="GO" id="GO:0005507">
    <property type="term" value="F:copper ion binding"/>
    <property type="evidence" value="ECO:0007669"/>
    <property type="project" value="InterPro"/>
</dbReference>
<dbReference type="Gene3D" id="2.60.40.420">
    <property type="entry name" value="Cupredoxins - blue copper proteins"/>
    <property type="match status" value="1"/>
</dbReference>
<keyword evidence="1" id="KW-0479">Metal-binding</keyword>
<keyword evidence="2" id="KW-0186">Copper</keyword>